<evidence type="ECO:0000313" key="3">
    <source>
        <dbReference type="Proteomes" id="UP001292094"/>
    </source>
</evidence>
<dbReference type="EMBL" id="JAWZYT010001646">
    <property type="protein sequence ID" value="KAK4310362.1"/>
    <property type="molecule type" value="Genomic_DNA"/>
</dbReference>
<reference evidence="2" key="1">
    <citation type="submission" date="2023-11" db="EMBL/GenBank/DDBJ databases">
        <title>Genome assemblies of two species of porcelain crab, Petrolisthes cinctipes and Petrolisthes manimaculis (Anomura: Porcellanidae).</title>
        <authorList>
            <person name="Angst P."/>
        </authorList>
    </citation>
    <scope>NUCLEOTIDE SEQUENCE</scope>
    <source>
        <strain evidence="2">PB745_02</strain>
        <tissue evidence="2">Gill</tissue>
    </source>
</reference>
<protein>
    <submittedName>
        <fullName evidence="2">Uncharacterized protein</fullName>
    </submittedName>
</protein>
<feature type="signal peptide" evidence="1">
    <location>
        <begin position="1"/>
        <end position="16"/>
    </location>
</feature>
<comment type="caution">
    <text evidence="2">The sequence shown here is derived from an EMBL/GenBank/DDBJ whole genome shotgun (WGS) entry which is preliminary data.</text>
</comment>
<evidence type="ECO:0000313" key="2">
    <source>
        <dbReference type="EMBL" id="KAK4310362.1"/>
    </source>
</evidence>
<dbReference type="AlphaFoldDB" id="A0AAE1PNG3"/>
<keyword evidence="1" id="KW-0732">Signal</keyword>
<keyword evidence="3" id="KW-1185">Reference proteome</keyword>
<organism evidence="2 3">
    <name type="scientific">Petrolisthes manimaculis</name>
    <dbReference type="NCBI Taxonomy" id="1843537"/>
    <lineage>
        <taxon>Eukaryota</taxon>
        <taxon>Metazoa</taxon>
        <taxon>Ecdysozoa</taxon>
        <taxon>Arthropoda</taxon>
        <taxon>Crustacea</taxon>
        <taxon>Multicrustacea</taxon>
        <taxon>Malacostraca</taxon>
        <taxon>Eumalacostraca</taxon>
        <taxon>Eucarida</taxon>
        <taxon>Decapoda</taxon>
        <taxon>Pleocyemata</taxon>
        <taxon>Anomura</taxon>
        <taxon>Galatheoidea</taxon>
        <taxon>Porcellanidae</taxon>
        <taxon>Petrolisthes</taxon>
    </lineage>
</organism>
<evidence type="ECO:0000256" key="1">
    <source>
        <dbReference type="SAM" id="SignalP"/>
    </source>
</evidence>
<accession>A0AAE1PNG3</accession>
<name>A0AAE1PNG3_9EUCA</name>
<gene>
    <name evidence="2" type="ORF">Pmani_018079</name>
</gene>
<feature type="chain" id="PRO_5042120469" evidence="1">
    <location>
        <begin position="17"/>
        <end position="155"/>
    </location>
</feature>
<dbReference type="Proteomes" id="UP001292094">
    <property type="component" value="Unassembled WGS sequence"/>
</dbReference>
<sequence length="155" mass="17013">MGSWFVLWVCVGMSVALPQYQPTSTSNVNDQQGFMELRGEDTADMIKYGIQDFGKAFSSDGSTMTKITNIIESLLPLGRAVIIEKSLTEEGYDTERRTKQQDNIEILVPAILDTVKTILESADQQTTNDPTSNSAEVYSPANIAANNYGTRFTSG</sequence>
<proteinExistence type="predicted"/>